<evidence type="ECO:0000256" key="5">
    <source>
        <dbReference type="ARBA" id="ARBA00022519"/>
    </source>
</evidence>
<dbReference type="Gene3D" id="1.10.287.130">
    <property type="match status" value="1"/>
</dbReference>
<dbReference type="SMART" id="SM00387">
    <property type="entry name" value="HATPase_c"/>
    <property type="match status" value="1"/>
</dbReference>
<protein>
    <recommendedName>
        <fullName evidence="3">histidine kinase</fullName>
        <ecNumber evidence="3">2.7.13.3</ecNumber>
    </recommendedName>
</protein>
<evidence type="ECO:0000256" key="13">
    <source>
        <dbReference type="ARBA" id="ARBA00023012"/>
    </source>
</evidence>
<keyword evidence="4" id="KW-1003">Cell membrane</keyword>
<dbReference type="CDD" id="cd00082">
    <property type="entry name" value="HisKA"/>
    <property type="match status" value="1"/>
</dbReference>
<proteinExistence type="predicted"/>
<evidence type="ECO:0000259" key="16">
    <source>
        <dbReference type="PROSITE" id="PS50109"/>
    </source>
</evidence>
<dbReference type="SUPFAM" id="SSF158472">
    <property type="entry name" value="HAMP domain-like"/>
    <property type="match status" value="1"/>
</dbReference>
<keyword evidence="13" id="KW-0902">Two-component regulatory system</keyword>
<dbReference type="InterPro" id="IPR003660">
    <property type="entry name" value="HAMP_dom"/>
</dbReference>
<comment type="catalytic activity">
    <reaction evidence="1">
        <text>ATP + protein L-histidine = ADP + protein N-phospho-L-histidine.</text>
        <dbReference type="EC" id="2.7.13.3"/>
    </reaction>
</comment>
<dbReference type="Gene3D" id="3.30.565.10">
    <property type="entry name" value="Histidine kinase-like ATPase, C-terminal domain"/>
    <property type="match status" value="1"/>
</dbReference>
<dbReference type="InterPro" id="IPR036097">
    <property type="entry name" value="HisK_dim/P_sf"/>
</dbReference>
<dbReference type="InterPro" id="IPR004358">
    <property type="entry name" value="Sig_transdc_His_kin-like_C"/>
</dbReference>
<evidence type="ECO:0000313" key="18">
    <source>
        <dbReference type="EMBL" id="UTV27869.1"/>
    </source>
</evidence>
<evidence type="ECO:0000256" key="3">
    <source>
        <dbReference type="ARBA" id="ARBA00012438"/>
    </source>
</evidence>
<evidence type="ECO:0000256" key="4">
    <source>
        <dbReference type="ARBA" id="ARBA00022475"/>
    </source>
</evidence>
<keyword evidence="5" id="KW-0997">Cell inner membrane</keyword>
<dbReference type="EMBL" id="CP101508">
    <property type="protein sequence ID" value="UTV27869.1"/>
    <property type="molecule type" value="Genomic_DNA"/>
</dbReference>
<dbReference type="InterPro" id="IPR003661">
    <property type="entry name" value="HisK_dim/P_dom"/>
</dbReference>
<dbReference type="Pfam" id="PF00672">
    <property type="entry name" value="HAMP"/>
    <property type="match status" value="1"/>
</dbReference>
<evidence type="ECO:0000259" key="17">
    <source>
        <dbReference type="PROSITE" id="PS50885"/>
    </source>
</evidence>
<dbReference type="CDD" id="cd06225">
    <property type="entry name" value="HAMP"/>
    <property type="match status" value="1"/>
</dbReference>
<keyword evidence="8 15" id="KW-0812">Transmembrane</keyword>
<dbReference type="PANTHER" id="PTHR44936">
    <property type="entry name" value="SENSOR PROTEIN CREC"/>
    <property type="match status" value="1"/>
</dbReference>
<dbReference type="PROSITE" id="PS50885">
    <property type="entry name" value="HAMP"/>
    <property type="match status" value="1"/>
</dbReference>
<dbReference type="EC" id="2.7.13.3" evidence="3"/>
<evidence type="ECO:0000256" key="1">
    <source>
        <dbReference type="ARBA" id="ARBA00000085"/>
    </source>
</evidence>
<keyword evidence="6" id="KW-0597">Phosphoprotein</keyword>
<dbReference type="InterPro" id="IPR003594">
    <property type="entry name" value="HATPase_dom"/>
</dbReference>
<keyword evidence="11" id="KW-0067">ATP-binding</keyword>
<dbReference type="PANTHER" id="PTHR44936:SF5">
    <property type="entry name" value="SENSOR HISTIDINE KINASE ENVZ"/>
    <property type="match status" value="1"/>
</dbReference>
<reference evidence="18" key="1">
    <citation type="submission" date="2022-07" db="EMBL/GenBank/DDBJ databases">
        <title>Genome sequencing of Photobacterium atrarenae GJH2-4.</title>
        <authorList>
            <person name="Park S.-J."/>
        </authorList>
    </citation>
    <scope>NUCLEOTIDE SEQUENCE</scope>
    <source>
        <strain evidence="18">GJH2-4</strain>
    </source>
</reference>
<evidence type="ECO:0000256" key="8">
    <source>
        <dbReference type="ARBA" id="ARBA00022692"/>
    </source>
</evidence>
<feature type="transmembrane region" description="Helical" evidence="15">
    <location>
        <begin position="157"/>
        <end position="176"/>
    </location>
</feature>
<dbReference type="SMART" id="SM00388">
    <property type="entry name" value="HisKA"/>
    <property type="match status" value="1"/>
</dbReference>
<dbReference type="SUPFAM" id="SSF55874">
    <property type="entry name" value="ATPase domain of HSP90 chaperone/DNA topoisomerase II/histidine kinase"/>
    <property type="match status" value="1"/>
</dbReference>
<dbReference type="SUPFAM" id="SSF47384">
    <property type="entry name" value="Homodimeric domain of signal transducing histidine kinase"/>
    <property type="match status" value="1"/>
</dbReference>
<keyword evidence="9" id="KW-0547">Nucleotide-binding</keyword>
<dbReference type="Pfam" id="PF00512">
    <property type="entry name" value="HisKA"/>
    <property type="match status" value="1"/>
</dbReference>
<organism evidence="18 19">
    <name type="scientific">Photobacterium atrarenae</name>
    <dbReference type="NCBI Taxonomy" id="865757"/>
    <lineage>
        <taxon>Bacteria</taxon>
        <taxon>Pseudomonadati</taxon>
        <taxon>Pseudomonadota</taxon>
        <taxon>Gammaproteobacteria</taxon>
        <taxon>Vibrionales</taxon>
        <taxon>Vibrionaceae</taxon>
        <taxon>Photobacterium</taxon>
    </lineage>
</organism>
<keyword evidence="14 15" id="KW-0472">Membrane</keyword>
<evidence type="ECO:0000313" key="19">
    <source>
        <dbReference type="Proteomes" id="UP001057998"/>
    </source>
</evidence>
<evidence type="ECO:0000256" key="6">
    <source>
        <dbReference type="ARBA" id="ARBA00022553"/>
    </source>
</evidence>
<dbReference type="InterPro" id="IPR005467">
    <property type="entry name" value="His_kinase_dom"/>
</dbReference>
<dbReference type="PROSITE" id="PS50109">
    <property type="entry name" value="HIS_KIN"/>
    <property type="match status" value="1"/>
</dbReference>
<keyword evidence="19" id="KW-1185">Reference proteome</keyword>
<keyword evidence="10 18" id="KW-0418">Kinase</keyword>
<evidence type="ECO:0000256" key="12">
    <source>
        <dbReference type="ARBA" id="ARBA00022989"/>
    </source>
</evidence>
<keyword evidence="12 15" id="KW-1133">Transmembrane helix</keyword>
<feature type="domain" description="HAMP" evidence="17">
    <location>
        <begin position="177"/>
        <end position="229"/>
    </location>
</feature>
<keyword evidence="7 18" id="KW-0808">Transferase</keyword>
<dbReference type="GO" id="GO:0004673">
    <property type="term" value="F:protein histidine kinase activity"/>
    <property type="evidence" value="ECO:0007669"/>
    <property type="project" value="UniProtKB-EC"/>
</dbReference>
<evidence type="ECO:0000256" key="7">
    <source>
        <dbReference type="ARBA" id="ARBA00022679"/>
    </source>
</evidence>
<dbReference type="Pfam" id="PF02518">
    <property type="entry name" value="HATPase_c"/>
    <property type="match status" value="1"/>
</dbReference>
<evidence type="ECO:0000256" key="11">
    <source>
        <dbReference type="ARBA" id="ARBA00022840"/>
    </source>
</evidence>
<feature type="domain" description="Histidine kinase" evidence="16">
    <location>
        <begin position="237"/>
        <end position="441"/>
    </location>
</feature>
<dbReference type="Proteomes" id="UP001057998">
    <property type="component" value="Chromosome 1"/>
</dbReference>
<evidence type="ECO:0000256" key="10">
    <source>
        <dbReference type="ARBA" id="ARBA00022777"/>
    </source>
</evidence>
<dbReference type="NCBIfam" id="NF007004">
    <property type="entry name" value="PRK09467.1"/>
    <property type="match status" value="1"/>
</dbReference>
<name>A0ABY5GFI6_9GAMM</name>
<comment type="subcellular location">
    <subcellularLocation>
        <location evidence="2">Cell inner membrane</location>
        <topology evidence="2">Multi-pass membrane protein</topology>
    </subcellularLocation>
</comment>
<evidence type="ECO:0000256" key="14">
    <source>
        <dbReference type="ARBA" id="ARBA00023136"/>
    </source>
</evidence>
<evidence type="ECO:0000256" key="9">
    <source>
        <dbReference type="ARBA" id="ARBA00022741"/>
    </source>
</evidence>
<dbReference type="InterPro" id="IPR036890">
    <property type="entry name" value="HATPase_C_sf"/>
</dbReference>
<evidence type="ECO:0000256" key="15">
    <source>
        <dbReference type="SAM" id="Phobius"/>
    </source>
</evidence>
<dbReference type="RefSeq" id="WP_255389124.1">
    <property type="nucleotide sequence ID" value="NZ_CP101508.1"/>
</dbReference>
<gene>
    <name evidence="18" type="primary">envZ</name>
    <name evidence="18" type="ORF">NNL38_00650</name>
</gene>
<accession>A0ABY5GFI6</accession>
<dbReference type="InterPro" id="IPR050980">
    <property type="entry name" value="2C_sensor_his_kinase"/>
</dbReference>
<sequence>MRMSPRSTFARTLILLAGLLIASQIFSYLAVLNYALLPSLQQFNRILAYEVRLMLKEDVELADGHTFHLDTPLRRQLLEQLGVTLHNEDSDSLEEYHQATRIDYLSEEMTRELEVPTEVRLVLGADSYVLWMKCDAMPGYLMRIPLSELQEEDFSPLFHYSLIIALMVIAGGWLFIKIQNRPLVALEQAALQVAQGGTPPHLPERGASEIRAVTRAFNKMAEGIQQLEDDRALLLAGVSHDLRTPLTRIRLATEMMSPEDSYLAESMIKDTEECNAIISQFMEYLKSTQLQEQESLDLNGLLQEVAEAEGGYEQEVALDLNPIPCVVRGNPVAIKRSVANLVINALRYGKGWVRVSSGVAADRQTAWFCVEDDGPGIAPDQVAKMFQPLTRGDSARGSEAEGTGLGLAIVKRIIDQHGGSILVTNRSSGGLKVQVGLPIQNGKKH</sequence>
<evidence type="ECO:0000256" key="2">
    <source>
        <dbReference type="ARBA" id="ARBA00004429"/>
    </source>
</evidence>
<dbReference type="PRINTS" id="PR00344">
    <property type="entry name" value="BCTRLSENSOR"/>
</dbReference>
<dbReference type="SMART" id="SM00304">
    <property type="entry name" value="HAMP"/>
    <property type="match status" value="1"/>
</dbReference>